<reference evidence="1" key="1">
    <citation type="submission" date="2020-10" db="EMBL/GenBank/DDBJ databases">
        <title>Genomic Encyclopedia of Type Strains, Phase IV (KMG-IV): sequencing the most valuable type-strain genomes for metagenomic binning, comparative biology and taxonomic classification.</title>
        <authorList>
            <person name="Goeker M."/>
        </authorList>
    </citation>
    <scope>NUCLEOTIDE SEQUENCE</scope>
    <source>
        <strain evidence="1">DSM 13886</strain>
    </source>
</reference>
<keyword evidence="2" id="KW-1185">Reference proteome</keyword>
<proteinExistence type="predicted"/>
<dbReference type="RefSeq" id="WP_192599210.1">
    <property type="nucleotide sequence ID" value="NZ_JADBEL010000014.1"/>
</dbReference>
<sequence length="264" mass="30787">MNIENGEVKYKHIGGPKITIKYSANWPEISLLDFFENEDVIFRFMDTSYLAGNYYIKVPQNEHIFDKDKIDVWDWMEINIKKESQYDTATKSIRVDSIQYNVIQNLKSTKKYSLIFDDDGKGEAADIITIYENDNKIYIEFYHCKYSAEIKPGARVGDLYEVCGQSNKSVDWKKDISKLIMHMKSRESLRYKKGERSRFEIGSQKTLAILEKKLKHYRAQLNVIVVQPGVSRIKISDSQLEVLGSTEHYLLSTYQIGFRVITSE</sequence>
<gene>
    <name evidence="1" type="ORF">H4683_002613</name>
</gene>
<protein>
    <submittedName>
        <fullName evidence="1">Uncharacterized protein</fullName>
    </submittedName>
</protein>
<evidence type="ECO:0000313" key="1">
    <source>
        <dbReference type="EMBL" id="MBE1555493.1"/>
    </source>
</evidence>
<comment type="caution">
    <text evidence="1">The sequence shown here is derived from an EMBL/GenBank/DDBJ whole genome shotgun (WGS) entry which is preliminary data.</text>
</comment>
<dbReference type="EMBL" id="JADBEL010000014">
    <property type="protein sequence ID" value="MBE1555493.1"/>
    <property type="molecule type" value="Genomic_DNA"/>
</dbReference>
<dbReference type="Proteomes" id="UP000658225">
    <property type="component" value="Unassembled WGS sequence"/>
</dbReference>
<name>A0A927MKA5_9BACL</name>
<accession>A0A927MKA5</accession>
<dbReference type="AlphaFoldDB" id="A0A927MKA5"/>
<organism evidence="1 2">
    <name type="scientific">Sporosarcina limicola</name>
    <dbReference type="NCBI Taxonomy" id="34101"/>
    <lineage>
        <taxon>Bacteria</taxon>
        <taxon>Bacillati</taxon>
        <taxon>Bacillota</taxon>
        <taxon>Bacilli</taxon>
        <taxon>Bacillales</taxon>
        <taxon>Caryophanaceae</taxon>
        <taxon>Sporosarcina</taxon>
    </lineage>
</organism>
<evidence type="ECO:0000313" key="2">
    <source>
        <dbReference type="Proteomes" id="UP000658225"/>
    </source>
</evidence>